<comment type="catalytic activity">
    <reaction evidence="12">
        <text>L-tyrosyl-[glycogenin] + UDP-alpha-D-glucose = alpha-D-glucosyl-L-tyrosyl-[glycogenin] + UDP + H(+)</text>
        <dbReference type="Rhea" id="RHEA:23360"/>
        <dbReference type="Rhea" id="RHEA-COMP:14604"/>
        <dbReference type="Rhea" id="RHEA-COMP:14605"/>
        <dbReference type="ChEBI" id="CHEBI:15378"/>
        <dbReference type="ChEBI" id="CHEBI:46858"/>
        <dbReference type="ChEBI" id="CHEBI:58223"/>
        <dbReference type="ChEBI" id="CHEBI:58885"/>
        <dbReference type="ChEBI" id="CHEBI:140573"/>
        <dbReference type="EC" id="2.4.1.186"/>
    </reaction>
</comment>
<comment type="catalytic activity">
    <reaction evidence="11">
        <text>[1,4-alpha-D-glucosyl](n)-L-tyrosyl-[glycogenin] + UDP-alpha-D-glucose = [1,4-alpha-D-glucosyl](n+1)-L-tyrosyl-[glycogenin] + UDP + H(+)</text>
        <dbReference type="Rhea" id="RHEA:56560"/>
        <dbReference type="Rhea" id="RHEA-COMP:14606"/>
        <dbReference type="Rhea" id="RHEA-COMP:14607"/>
        <dbReference type="ChEBI" id="CHEBI:15378"/>
        <dbReference type="ChEBI" id="CHEBI:58223"/>
        <dbReference type="ChEBI" id="CHEBI:58885"/>
        <dbReference type="ChEBI" id="CHEBI:140574"/>
        <dbReference type="EC" id="2.4.1.186"/>
    </reaction>
</comment>
<comment type="similarity">
    <text evidence="9">Belongs to the glycosyltransferase 8 family. Glycogenin subfamily.</text>
</comment>
<evidence type="ECO:0000256" key="2">
    <source>
        <dbReference type="ARBA" id="ARBA00004496"/>
    </source>
</evidence>
<dbReference type="Proteomes" id="UP000054166">
    <property type="component" value="Unassembled WGS sequence"/>
</dbReference>
<dbReference type="PANTHER" id="PTHR11183">
    <property type="entry name" value="GLYCOGENIN SUBFAMILY MEMBER"/>
    <property type="match status" value="1"/>
</dbReference>
<evidence type="ECO:0000256" key="6">
    <source>
        <dbReference type="ARBA" id="ARBA00023056"/>
    </source>
</evidence>
<organism evidence="16 17">
    <name type="scientific">Piloderma croceum (strain F 1598)</name>
    <dbReference type="NCBI Taxonomy" id="765440"/>
    <lineage>
        <taxon>Eukaryota</taxon>
        <taxon>Fungi</taxon>
        <taxon>Dikarya</taxon>
        <taxon>Basidiomycota</taxon>
        <taxon>Agaricomycotina</taxon>
        <taxon>Agaricomycetes</taxon>
        <taxon>Agaricomycetidae</taxon>
        <taxon>Atheliales</taxon>
        <taxon>Atheliaceae</taxon>
        <taxon>Piloderma</taxon>
    </lineage>
</organism>
<reference evidence="17" key="2">
    <citation type="submission" date="2015-01" db="EMBL/GenBank/DDBJ databases">
        <title>Evolutionary Origins and Diversification of the Mycorrhizal Mutualists.</title>
        <authorList>
            <consortium name="DOE Joint Genome Institute"/>
            <consortium name="Mycorrhizal Genomics Consortium"/>
            <person name="Kohler A."/>
            <person name="Kuo A."/>
            <person name="Nagy L.G."/>
            <person name="Floudas D."/>
            <person name="Copeland A."/>
            <person name="Barry K.W."/>
            <person name="Cichocki N."/>
            <person name="Veneault-Fourrey C."/>
            <person name="LaButti K."/>
            <person name="Lindquist E.A."/>
            <person name="Lipzen A."/>
            <person name="Lundell T."/>
            <person name="Morin E."/>
            <person name="Murat C."/>
            <person name="Riley R."/>
            <person name="Ohm R."/>
            <person name="Sun H."/>
            <person name="Tunlid A."/>
            <person name="Henrissat B."/>
            <person name="Grigoriev I.V."/>
            <person name="Hibbett D.S."/>
            <person name="Martin F."/>
        </authorList>
    </citation>
    <scope>NUCLEOTIDE SEQUENCE [LARGE SCALE GENOMIC DNA]</scope>
    <source>
        <strain evidence="17">F 1598</strain>
    </source>
</reference>
<name>A0A0C3FWX7_PILCF</name>
<dbReference type="GO" id="GO:0005978">
    <property type="term" value="P:glycogen biosynthetic process"/>
    <property type="evidence" value="ECO:0007669"/>
    <property type="project" value="UniProtKB-KW"/>
</dbReference>
<evidence type="ECO:0000256" key="4">
    <source>
        <dbReference type="ARBA" id="ARBA00022679"/>
    </source>
</evidence>
<reference evidence="16 17" key="1">
    <citation type="submission" date="2014-04" db="EMBL/GenBank/DDBJ databases">
        <authorList>
            <consortium name="DOE Joint Genome Institute"/>
            <person name="Kuo A."/>
            <person name="Tarkka M."/>
            <person name="Buscot F."/>
            <person name="Kohler A."/>
            <person name="Nagy L.G."/>
            <person name="Floudas D."/>
            <person name="Copeland A."/>
            <person name="Barry K.W."/>
            <person name="Cichocki N."/>
            <person name="Veneault-Fourrey C."/>
            <person name="LaButti K."/>
            <person name="Lindquist E.A."/>
            <person name="Lipzen A."/>
            <person name="Lundell T."/>
            <person name="Morin E."/>
            <person name="Murat C."/>
            <person name="Sun H."/>
            <person name="Tunlid A."/>
            <person name="Henrissat B."/>
            <person name="Grigoriev I.V."/>
            <person name="Hibbett D.S."/>
            <person name="Martin F."/>
            <person name="Nordberg H.P."/>
            <person name="Cantor M.N."/>
            <person name="Hua S.X."/>
        </authorList>
    </citation>
    <scope>NUCLEOTIDE SEQUENCE [LARGE SCALE GENOMIC DNA]</scope>
    <source>
        <strain evidence="16 17">F 1598</strain>
    </source>
</reference>
<dbReference type="OrthoDB" id="2014201at2759"/>
<dbReference type="InterPro" id="IPR002495">
    <property type="entry name" value="Glyco_trans_8"/>
</dbReference>
<dbReference type="GO" id="GO:0008466">
    <property type="term" value="F:glycogenin glucosyltransferase activity"/>
    <property type="evidence" value="ECO:0007669"/>
    <property type="project" value="UniProtKB-EC"/>
</dbReference>
<keyword evidence="8" id="KW-0464">Manganese</keyword>
<evidence type="ECO:0000256" key="15">
    <source>
        <dbReference type="SAM" id="SignalP"/>
    </source>
</evidence>
<dbReference type="InterPro" id="IPR029044">
    <property type="entry name" value="Nucleotide-diphossugar_trans"/>
</dbReference>
<evidence type="ECO:0000256" key="10">
    <source>
        <dbReference type="ARBA" id="ARBA00038934"/>
    </source>
</evidence>
<dbReference type="HOGENOM" id="CLU_003372_0_0_1"/>
<evidence type="ECO:0000256" key="8">
    <source>
        <dbReference type="ARBA" id="ARBA00023211"/>
    </source>
</evidence>
<dbReference type="InterPro" id="IPR050587">
    <property type="entry name" value="GNT1/Glycosyltrans_8"/>
</dbReference>
<feature type="compositionally biased region" description="Polar residues" evidence="14">
    <location>
        <begin position="849"/>
        <end position="865"/>
    </location>
</feature>
<dbReference type="GO" id="GO:0005737">
    <property type="term" value="C:cytoplasm"/>
    <property type="evidence" value="ECO:0007669"/>
    <property type="project" value="UniProtKB-SubCell"/>
</dbReference>
<dbReference type="Pfam" id="PF01501">
    <property type="entry name" value="Glyco_transf_8"/>
    <property type="match status" value="1"/>
</dbReference>
<evidence type="ECO:0000256" key="11">
    <source>
        <dbReference type="ARBA" id="ARBA00050886"/>
    </source>
</evidence>
<evidence type="ECO:0000256" key="12">
    <source>
        <dbReference type="ARBA" id="ARBA00052293"/>
    </source>
</evidence>
<evidence type="ECO:0000256" key="13">
    <source>
        <dbReference type="ARBA" id="ARBA00057883"/>
    </source>
</evidence>
<evidence type="ECO:0000256" key="5">
    <source>
        <dbReference type="ARBA" id="ARBA00022723"/>
    </source>
</evidence>
<keyword evidence="6" id="KW-0320">Glycogen biosynthesis</keyword>
<dbReference type="AlphaFoldDB" id="A0A0C3FWX7"/>
<keyword evidence="4 16" id="KW-0808">Transferase</keyword>
<evidence type="ECO:0000256" key="9">
    <source>
        <dbReference type="ARBA" id="ARBA00038162"/>
    </source>
</evidence>
<comment type="cofactor">
    <cofactor evidence="1">
        <name>Mn(2+)</name>
        <dbReference type="ChEBI" id="CHEBI:29035"/>
    </cofactor>
</comment>
<feature type="compositionally biased region" description="Basic and acidic residues" evidence="14">
    <location>
        <begin position="491"/>
        <end position="502"/>
    </location>
</feature>
<feature type="compositionally biased region" description="Polar residues" evidence="14">
    <location>
        <begin position="767"/>
        <end position="776"/>
    </location>
</feature>
<evidence type="ECO:0000256" key="14">
    <source>
        <dbReference type="SAM" id="MobiDB-lite"/>
    </source>
</evidence>
<feature type="compositionally biased region" description="Pro residues" evidence="14">
    <location>
        <begin position="391"/>
        <end position="401"/>
    </location>
</feature>
<feature type="compositionally biased region" description="Polar residues" evidence="14">
    <location>
        <begin position="784"/>
        <end position="804"/>
    </location>
</feature>
<evidence type="ECO:0000313" key="16">
    <source>
        <dbReference type="EMBL" id="KIM88650.1"/>
    </source>
</evidence>
<sequence>MALPFAFVTLLTSDSYLPGALALVGALKDIHPSPPVPPEVDFQTVCLVTPETVDVTTIKLLRRAFNVVIGVELIGQEDEKGLNLLGRPDLHAVLTKLHIFRLTQYAKVIFLDADVLPIRPLSHLFHIAHPFSAVPDVGWPDIFNSGVLVISPGEDKFQEVRAVLASKGSWDGGDQGVLNEWRGDDWNRLSFTYNTTPTAAYTYAPAYERFGSQISAIHFIGPSKPWSSIPYRAPGTSSSSQNQATAPQAYDYDSLVDRWYAVYDTHYRSHSIIPESEFEVQKYVSAWDEETGTGAELLVAGGGATTGGALGLEDLRRLAVEGMGVAGGKGTGGEGEYMSLPLDGRVDLMRHPEEKEEEEVVLLDGAQLRTPVSGQKELAPGSPPRMVTLPTPGPEELPPTPYLSLRGHSLPPTPVPGWRQQEQPSPSPAGPQQKPNAPVTYQQQQQHKQERPRIPSPPLLSWNPSIEPPPNVTPTPHAFPSDTYFPNVWDQSHESTHLDDTYRLPSSGKPGPDSQAFFEVPPPSEIPEELLRQGHYRNVTGPHSDHSTATPDKAKVKSVFPWEEKPRHLPGRIFPGSESPPPGMIFKEIQKIEVTPPEEVTTPEKQTGVYAMPSPLNIGFPPNLTYANAWDTVPQITKYANRLVKPAPWALPSPGLVTPSMESPHHRKKSWDDRAEVSSRDGDDEGDDEDESDENEAAPVGTRRWDDSVDDTKASKTRSRSGSGNESISASRALKGKYRMQGVQTIRRVKRSMGVQAPDSEDEKKLSTQTKSSMGSDESPLVVAQTTTLSPDQMTQSFRPTSSFPAAHPASGLRSPREVTSPQGNSPPSSPPRSGPILKVSGPPPQLIERQSSTETNASTTSPASSIGPISPTDSQPIMSPLRKAVRVWDPARGVELFKRGSEEVLAKFLKMGSWDSEPTAQQHHA</sequence>
<keyword evidence="15" id="KW-0732">Signal</keyword>
<gene>
    <name evidence="16" type="ORF">PILCRDRAFT_813622</name>
</gene>
<dbReference type="InParanoid" id="A0A0C3FWX7"/>
<protein>
    <recommendedName>
        <fullName evidence="10">glycogenin glucosyltransferase</fullName>
        <ecNumber evidence="10">2.4.1.186</ecNumber>
    </recommendedName>
</protein>
<dbReference type="STRING" id="765440.A0A0C3FWX7"/>
<evidence type="ECO:0000256" key="7">
    <source>
        <dbReference type="ARBA" id="ARBA00023180"/>
    </source>
</evidence>
<feature type="compositionally biased region" description="Basic and acidic residues" evidence="14">
    <location>
        <begin position="703"/>
        <end position="714"/>
    </location>
</feature>
<keyword evidence="17" id="KW-1185">Reference proteome</keyword>
<dbReference type="CDD" id="cd02537">
    <property type="entry name" value="GT8_Glycogenin"/>
    <property type="match status" value="1"/>
</dbReference>
<keyword evidence="7" id="KW-0325">Glycoprotein</keyword>
<evidence type="ECO:0000256" key="3">
    <source>
        <dbReference type="ARBA" id="ARBA00022490"/>
    </source>
</evidence>
<evidence type="ECO:0000256" key="1">
    <source>
        <dbReference type="ARBA" id="ARBA00001936"/>
    </source>
</evidence>
<dbReference type="Gene3D" id="3.90.550.10">
    <property type="entry name" value="Spore Coat Polysaccharide Biosynthesis Protein SpsA, Chain A"/>
    <property type="match status" value="1"/>
</dbReference>
<feature type="compositionally biased region" description="Acidic residues" evidence="14">
    <location>
        <begin position="682"/>
        <end position="696"/>
    </location>
</feature>
<feature type="signal peptide" evidence="15">
    <location>
        <begin position="1"/>
        <end position="22"/>
    </location>
</feature>
<keyword evidence="3" id="KW-0963">Cytoplasm</keyword>
<keyword evidence="5" id="KW-0479">Metal-binding</keyword>
<dbReference type="GO" id="GO:0046872">
    <property type="term" value="F:metal ion binding"/>
    <property type="evidence" value="ECO:0007669"/>
    <property type="project" value="UniProtKB-KW"/>
</dbReference>
<dbReference type="FunFam" id="3.90.550.10:FF:000092">
    <property type="entry name" value="Glycogenin 2"/>
    <property type="match status" value="1"/>
</dbReference>
<evidence type="ECO:0000313" key="17">
    <source>
        <dbReference type="Proteomes" id="UP000054166"/>
    </source>
</evidence>
<feature type="compositionally biased region" description="Polar residues" evidence="14">
    <location>
        <begin position="720"/>
        <end position="730"/>
    </location>
</feature>
<comment type="subcellular location">
    <subcellularLocation>
        <location evidence="2">Cytoplasm</location>
    </subcellularLocation>
</comment>
<dbReference type="SUPFAM" id="SSF53448">
    <property type="entry name" value="Nucleotide-diphospho-sugar transferases"/>
    <property type="match status" value="1"/>
</dbReference>
<comment type="function">
    <text evidence="13">Self-glucosylating initiator of glycogen synthesis. It catalyzes the formation of a short alpha (1,4)-glucosyl chain covalently attached via a glucose 1-O-tyrosyl linkage to internal tyrosine residues and these chains act as primers for the elongation reaction catalyzed by glycogen synthase.</text>
</comment>
<feature type="region of interest" description="Disordered" evidence="14">
    <location>
        <begin position="353"/>
        <end position="522"/>
    </location>
</feature>
<accession>A0A0C3FWX7</accession>
<dbReference type="EMBL" id="KN832976">
    <property type="protein sequence ID" value="KIM88650.1"/>
    <property type="molecule type" value="Genomic_DNA"/>
</dbReference>
<feature type="compositionally biased region" description="Basic and acidic residues" evidence="14">
    <location>
        <begin position="670"/>
        <end position="681"/>
    </location>
</feature>
<dbReference type="EC" id="2.4.1.186" evidence="10"/>
<proteinExistence type="inferred from homology"/>
<feature type="chain" id="PRO_5002164382" description="glycogenin glucosyltransferase" evidence="15">
    <location>
        <begin position="23"/>
        <end position="926"/>
    </location>
</feature>
<feature type="region of interest" description="Disordered" evidence="14">
    <location>
        <begin position="645"/>
        <end position="880"/>
    </location>
</feature>